<evidence type="ECO:0000313" key="1">
    <source>
        <dbReference type="EMBL" id="MBW4658016.1"/>
    </source>
</evidence>
<reference evidence="1" key="2">
    <citation type="journal article" date="2022" name="Microbiol. Resour. Announc.">
        <title>Metagenome Sequencing to Explore Phylogenomics of Terrestrial Cyanobacteria.</title>
        <authorList>
            <person name="Ward R.D."/>
            <person name="Stajich J.E."/>
            <person name="Johansen J.R."/>
            <person name="Huntemann M."/>
            <person name="Clum A."/>
            <person name="Foster B."/>
            <person name="Foster B."/>
            <person name="Roux S."/>
            <person name="Palaniappan K."/>
            <person name="Varghese N."/>
            <person name="Mukherjee S."/>
            <person name="Reddy T.B.K."/>
            <person name="Daum C."/>
            <person name="Copeland A."/>
            <person name="Chen I.A."/>
            <person name="Ivanova N.N."/>
            <person name="Kyrpides N.C."/>
            <person name="Shapiro N."/>
            <person name="Eloe-Fadrosh E.A."/>
            <person name="Pietrasiak N."/>
        </authorList>
    </citation>
    <scope>NUCLEOTIDE SEQUENCE</scope>
    <source>
        <strain evidence="1">UHER 2000/2452</strain>
    </source>
</reference>
<sequence>MTSKVFVAVALIAMGGISSFWEPAIAAPLAVEQLAQVQGQIYREPTGLFEISLPEGYTYEQTGSGIAFTSPDQRFGGSVDYGSAQGNVLSIAQLEASLKSEYEKRLSDLVWQGSSSQPDGSLRIDWLGRDPQGNALDAVSFVEQRGNTIFILNLFGVNADYQDYNADAEIIVGGYQVSTRSASTGTIPANKAFPASVLFSRVSSEAPANTLRLSAEPSRAAQCGQLIAVANQAVSTVQGIAQGANSGSTAAMSGIAEASDRFANEMQALQLTDPQLAGFQNRFVSMYLDTGSATRAIVEAAENENPEVAQSSFAALKTATDRESPLVSDINRYCAS</sequence>
<name>A0A951Q898_9CYAN</name>
<proteinExistence type="predicted"/>
<dbReference type="AlphaFoldDB" id="A0A951Q898"/>
<protein>
    <submittedName>
        <fullName evidence="1">Uncharacterized protein</fullName>
    </submittedName>
</protein>
<dbReference type="EMBL" id="JAHHHD010000003">
    <property type="protein sequence ID" value="MBW4658016.1"/>
    <property type="molecule type" value="Genomic_DNA"/>
</dbReference>
<accession>A0A951Q898</accession>
<dbReference type="Proteomes" id="UP000757435">
    <property type="component" value="Unassembled WGS sequence"/>
</dbReference>
<reference evidence="1" key="1">
    <citation type="submission" date="2021-05" db="EMBL/GenBank/DDBJ databases">
        <authorList>
            <person name="Pietrasiak N."/>
            <person name="Ward R."/>
            <person name="Stajich J.E."/>
            <person name="Kurbessoian T."/>
        </authorList>
    </citation>
    <scope>NUCLEOTIDE SEQUENCE</scope>
    <source>
        <strain evidence="1">UHER 2000/2452</strain>
    </source>
</reference>
<organism evidence="1 2">
    <name type="scientific">Drouetiella hepatica Uher 2000/2452</name>
    <dbReference type="NCBI Taxonomy" id="904376"/>
    <lineage>
        <taxon>Bacteria</taxon>
        <taxon>Bacillati</taxon>
        <taxon>Cyanobacteriota</taxon>
        <taxon>Cyanophyceae</taxon>
        <taxon>Oculatellales</taxon>
        <taxon>Oculatellaceae</taxon>
        <taxon>Drouetiella</taxon>
    </lineage>
</organism>
<gene>
    <name evidence="1" type="ORF">KME15_05040</name>
</gene>
<evidence type="ECO:0000313" key="2">
    <source>
        <dbReference type="Proteomes" id="UP000757435"/>
    </source>
</evidence>
<comment type="caution">
    <text evidence="1">The sequence shown here is derived from an EMBL/GenBank/DDBJ whole genome shotgun (WGS) entry which is preliminary data.</text>
</comment>